<feature type="compositionally biased region" description="Polar residues" evidence="1">
    <location>
        <begin position="38"/>
        <end position="65"/>
    </location>
</feature>
<dbReference type="AlphaFoldDB" id="A0A1S4CTW2"/>
<sequence>MTFFVPNTRDEFTKLQDNADQNAPAKEPILKEEPKNTIPKTSEQTEAISLPKSNSEDGNTTSSCNKSDDQSINDKEFPAGDAPLPNNPASEPHEDQNTTSIDEPKINNSRTIEQTRVEPDNDDNNNNSNNNNNNNSASVPNKLGSASDLFAKLKMRKEVINITLVALLILGVGRYVINVMKSPKKAKE</sequence>
<dbReference type="RefSeq" id="XP_016504672.1">
    <property type="nucleotide sequence ID" value="XM_016649186.1"/>
</dbReference>
<organism evidence="3">
    <name type="scientific">Nicotiana tabacum</name>
    <name type="common">Common tobacco</name>
    <dbReference type="NCBI Taxonomy" id="4097"/>
    <lineage>
        <taxon>Eukaryota</taxon>
        <taxon>Viridiplantae</taxon>
        <taxon>Streptophyta</taxon>
        <taxon>Embryophyta</taxon>
        <taxon>Tracheophyta</taxon>
        <taxon>Spermatophyta</taxon>
        <taxon>Magnoliopsida</taxon>
        <taxon>eudicotyledons</taxon>
        <taxon>Gunneridae</taxon>
        <taxon>Pentapetalae</taxon>
        <taxon>asterids</taxon>
        <taxon>lamiids</taxon>
        <taxon>Solanales</taxon>
        <taxon>Solanaceae</taxon>
        <taxon>Nicotianoideae</taxon>
        <taxon>Nicotianeae</taxon>
        <taxon>Nicotiana</taxon>
    </lineage>
</organism>
<dbReference type="PaxDb" id="4097-A0A1S4CTW2"/>
<protein>
    <submittedName>
        <fullName evidence="3">Uncharacterized protein</fullName>
    </submittedName>
</protein>
<feature type="region of interest" description="Disordered" evidence="1">
    <location>
        <begin position="1"/>
        <end position="141"/>
    </location>
</feature>
<feature type="transmembrane region" description="Helical" evidence="2">
    <location>
        <begin position="159"/>
        <end position="177"/>
    </location>
</feature>
<keyword evidence="2" id="KW-0812">Transmembrane</keyword>
<keyword evidence="2" id="KW-0472">Membrane</keyword>
<evidence type="ECO:0000256" key="2">
    <source>
        <dbReference type="SAM" id="Phobius"/>
    </source>
</evidence>
<evidence type="ECO:0000313" key="3">
    <source>
        <dbReference type="RefSeq" id="XP_016504672.1"/>
    </source>
</evidence>
<name>A0A1S4CTW2_TOBAC</name>
<proteinExistence type="predicted"/>
<evidence type="ECO:0000256" key="1">
    <source>
        <dbReference type="SAM" id="MobiDB-lite"/>
    </source>
</evidence>
<keyword evidence="2" id="KW-1133">Transmembrane helix</keyword>
<feature type="compositionally biased region" description="Polar residues" evidence="1">
    <location>
        <begin position="97"/>
        <end position="112"/>
    </location>
</feature>
<reference evidence="3" key="1">
    <citation type="submission" date="2025-08" db="UniProtKB">
        <authorList>
            <consortium name="RefSeq"/>
        </authorList>
    </citation>
    <scope>IDENTIFICATION</scope>
</reference>
<accession>A0A1S4CTW2</accession>
<dbReference type="KEGG" id="nta:107822642"/>
<feature type="compositionally biased region" description="Low complexity" evidence="1">
    <location>
        <begin position="124"/>
        <end position="136"/>
    </location>
</feature>
<feature type="compositionally biased region" description="Basic and acidic residues" evidence="1">
    <location>
        <begin position="66"/>
        <end position="78"/>
    </location>
</feature>
<gene>
    <name evidence="3" type="primary">LOC107822642</name>
</gene>
<dbReference type="OrthoDB" id="1431247at2759"/>